<sequence length="351" mass="40040">MTTERYPDELIVGDDTEDESQSEVGSIGIAEYRKQIASSSTSLRDSVLDYRLENGRTYHRYKDGKYTKPNDEREMDRLELENELWLISLDFASGVAPPAQKDSKFVCSRALDVGTGTGSWAIDFADDHPESEVIGFDLSPPLTDYVPPNLKFEIDDLEEDWTWSRPFSYIHSRVMTGAVNDWDVYLRKIYKNLEPGGWVELQELDIFVTSDDGTLTEKHALSQWSKLLHGASEKLGRPYIDPKSLDLKAAGFVDVSITTFKWPLNEWPKDPKYKQLGRIQLENGTTGMEAFTMAAFTRAYEWSPEEVNVFLVDVRNDLRNKAIHAYMPAYCIIGRKPEKGELEAKKEENPA</sequence>
<dbReference type="AlphaFoldDB" id="A0A135TBC6"/>
<dbReference type="PANTHER" id="PTHR43591:SF24">
    <property type="entry name" value="2-METHOXY-6-POLYPRENYL-1,4-BENZOQUINOL METHYLASE, MITOCHONDRIAL"/>
    <property type="match status" value="1"/>
</dbReference>
<dbReference type="Pfam" id="PF13489">
    <property type="entry name" value="Methyltransf_23"/>
    <property type="match status" value="1"/>
</dbReference>
<dbReference type="PANTHER" id="PTHR43591">
    <property type="entry name" value="METHYLTRANSFERASE"/>
    <property type="match status" value="1"/>
</dbReference>
<dbReference type="GO" id="GO:0008168">
    <property type="term" value="F:methyltransferase activity"/>
    <property type="evidence" value="ECO:0007669"/>
    <property type="project" value="UniProtKB-KW"/>
</dbReference>
<reference evidence="3 4" key="1">
    <citation type="submission" date="2014-02" db="EMBL/GenBank/DDBJ databases">
        <title>The genome sequence of Colletotrichum nymphaeae SA-01.</title>
        <authorList>
            <person name="Baroncelli R."/>
            <person name="Thon M.R."/>
        </authorList>
    </citation>
    <scope>NUCLEOTIDE SEQUENCE [LARGE SCALE GENOMIC DNA]</scope>
    <source>
        <strain evidence="3 4">SA-01</strain>
    </source>
</reference>
<dbReference type="GO" id="GO:0032259">
    <property type="term" value="P:methylation"/>
    <property type="evidence" value="ECO:0007669"/>
    <property type="project" value="UniProtKB-KW"/>
</dbReference>
<dbReference type="Gene3D" id="3.40.50.150">
    <property type="entry name" value="Vaccinia Virus protein VP39"/>
    <property type="match status" value="1"/>
</dbReference>
<organism evidence="3 4">
    <name type="scientific">Colletotrichum nymphaeae SA-01</name>
    <dbReference type="NCBI Taxonomy" id="1460502"/>
    <lineage>
        <taxon>Eukaryota</taxon>
        <taxon>Fungi</taxon>
        <taxon>Dikarya</taxon>
        <taxon>Ascomycota</taxon>
        <taxon>Pezizomycotina</taxon>
        <taxon>Sordariomycetes</taxon>
        <taxon>Hypocreomycetidae</taxon>
        <taxon>Glomerellales</taxon>
        <taxon>Glomerellaceae</taxon>
        <taxon>Colletotrichum</taxon>
        <taxon>Colletotrichum acutatum species complex</taxon>
    </lineage>
</organism>
<evidence type="ECO:0000256" key="2">
    <source>
        <dbReference type="SAM" id="MobiDB-lite"/>
    </source>
</evidence>
<keyword evidence="3" id="KW-0808">Transferase</keyword>
<keyword evidence="3" id="KW-0489">Methyltransferase</keyword>
<gene>
    <name evidence="3" type="ORF">CNYM01_00818</name>
</gene>
<accession>A0A135TBC6</accession>
<feature type="compositionally biased region" description="Acidic residues" evidence="2">
    <location>
        <begin position="11"/>
        <end position="21"/>
    </location>
</feature>
<name>A0A135TBC6_9PEZI</name>
<dbReference type="SUPFAM" id="SSF53335">
    <property type="entry name" value="S-adenosyl-L-methionine-dependent methyltransferases"/>
    <property type="match status" value="1"/>
</dbReference>
<dbReference type="Proteomes" id="UP000070054">
    <property type="component" value="Unassembled WGS sequence"/>
</dbReference>
<dbReference type="InterPro" id="IPR029063">
    <property type="entry name" value="SAM-dependent_MTases_sf"/>
</dbReference>
<dbReference type="OrthoDB" id="2013972at2759"/>
<proteinExistence type="inferred from homology"/>
<evidence type="ECO:0000313" key="3">
    <source>
        <dbReference type="EMBL" id="KXH45429.1"/>
    </source>
</evidence>
<comment type="caution">
    <text evidence="3">The sequence shown here is derived from an EMBL/GenBank/DDBJ whole genome shotgun (WGS) entry which is preliminary data.</text>
</comment>
<feature type="region of interest" description="Disordered" evidence="2">
    <location>
        <begin position="1"/>
        <end position="22"/>
    </location>
</feature>
<comment type="similarity">
    <text evidence="1">Belongs to the methyltransferase superfamily. LaeA methyltransferase family.</text>
</comment>
<keyword evidence="4" id="KW-1185">Reference proteome</keyword>
<evidence type="ECO:0000313" key="4">
    <source>
        <dbReference type="Proteomes" id="UP000070054"/>
    </source>
</evidence>
<dbReference type="CDD" id="cd02440">
    <property type="entry name" value="AdoMet_MTases"/>
    <property type="match status" value="1"/>
</dbReference>
<evidence type="ECO:0000256" key="1">
    <source>
        <dbReference type="ARBA" id="ARBA00038158"/>
    </source>
</evidence>
<dbReference type="EMBL" id="JEMN01001178">
    <property type="protein sequence ID" value="KXH45429.1"/>
    <property type="molecule type" value="Genomic_DNA"/>
</dbReference>
<protein>
    <submittedName>
        <fullName evidence="3">Methyltransferase domain-containing protein</fullName>
    </submittedName>
</protein>